<gene>
    <name evidence="1" type="ORF">C8D97_1184</name>
</gene>
<dbReference type="AlphaFoldDB" id="A0A316F759"/>
<accession>A0A316F759</accession>
<dbReference type="Proteomes" id="UP000245790">
    <property type="component" value="Unassembled WGS sequence"/>
</dbReference>
<sequence>MPNQITSSLYVRVSNMVSTLGNNPEAYCCAIDAGFTQVKPQSDFALVVGDRDYSSGIMLSQLDGLQGMSREQRIQLLLSEIEIITPTNSVLLTLIPDELSERILKSLSEVLIDFTHIEALASDTSLSVIIEKVSSLLNDQGHDSVMLLTADSLIDFNTLFKAGQSIPLADNTGLPGLIPGEAAVLLELSKTPLPDSVKLKSIVGEAALTDNKKRVKSIRSSIQQLLLEMSESAVAMQKAGIKHYDSLVVDNPAFGAEVEWHGIRMNLSPAEKRQLPKLPLYPTRQHGFPGVTSIWLCLAYLQGKRDFPFTTQPPCLLIDATQKHERNLLLVEVEYDEQGYLS</sequence>
<name>A0A316F759_9GAMM</name>
<evidence type="ECO:0000313" key="1">
    <source>
        <dbReference type="EMBL" id="PWK42535.1"/>
    </source>
</evidence>
<proteinExistence type="predicted"/>
<comment type="caution">
    <text evidence="1">The sequence shown here is derived from an EMBL/GenBank/DDBJ whole genome shotgun (WGS) entry which is preliminary data.</text>
</comment>
<dbReference type="RefSeq" id="WP_109765104.1">
    <property type="nucleotide sequence ID" value="NZ_QGGU01000018.1"/>
</dbReference>
<keyword evidence="2" id="KW-1185">Reference proteome</keyword>
<dbReference type="EMBL" id="QGGU01000018">
    <property type="protein sequence ID" value="PWK42535.1"/>
    <property type="molecule type" value="Genomic_DNA"/>
</dbReference>
<reference evidence="1 2" key="1">
    <citation type="submission" date="2018-05" db="EMBL/GenBank/DDBJ databases">
        <title>Genomic Encyclopedia of Type Strains, Phase IV (KMG-IV): sequencing the most valuable type-strain genomes for metagenomic binning, comparative biology and taxonomic classification.</title>
        <authorList>
            <person name="Goeker M."/>
        </authorList>
    </citation>
    <scope>NUCLEOTIDE SEQUENCE [LARGE SCALE GENOMIC DNA]</scope>
    <source>
        <strain evidence="1 2">DSM 25350</strain>
    </source>
</reference>
<organism evidence="1 2">
    <name type="scientific">Pleionea mediterranea</name>
    <dbReference type="NCBI Taxonomy" id="523701"/>
    <lineage>
        <taxon>Bacteria</taxon>
        <taxon>Pseudomonadati</taxon>
        <taxon>Pseudomonadota</taxon>
        <taxon>Gammaproteobacteria</taxon>
        <taxon>Oceanospirillales</taxon>
        <taxon>Pleioneaceae</taxon>
        <taxon>Pleionea</taxon>
    </lineage>
</organism>
<evidence type="ECO:0000313" key="2">
    <source>
        <dbReference type="Proteomes" id="UP000245790"/>
    </source>
</evidence>
<protein>
    <submittedName>
        <fullName evidence="1">Uncharacterized protein</fullName>
    </submittedName>
</protein>